<dbReference type="AlphaFoldDB" id="A0A2N4TXY8"/>
<protein>
    <recommendedName>
        <fullName evidence="1">Putative phage tail fibre C-terminal domain-containing protein</fullName>
    </recommendedName>
</protein>
<name>A0A2N4TXY8_RALPI</name>
<organism evidence="2 3">
    <name type="scientific">Ralstonia pickettii</name>
    <name type="common">Burkholderia pickettii</name>
    <dbReference type="NCBI Taxonomy" id="329"/>
    <lineage>
        <taxon>Bacteria</taxon>
        <taxon>Pseudomonadati</taxon>
        <taxon>Pseudomonadota</taxon>
        <taxon>Betaproteobacteria</taxon>
        <taxon>Burkholderiales</taxon>
        <taxon>Burkholderiaceae</taxon>
        <taxon>Ralstonia</taxon>
    </lineage>
</organism>
<evidence type="ECO:0000259" key="1">
    <source>
        <dbReference type="Pfam" id="PF26209"/>
    </source>
</evidence>
<evidence type="ECO:0000313" key="2">
    <source>
        <dbReference type="EMBL" id="PLC44582.1"/>
    </source>
</evidence>
<dbReference type="InterPro" id="IPR058970">
    <property type="entry name" value="Phage_phiTE_241_C"/>
</dbReference>
<evidence type="ECO:0000313" key="3">
    <source>
        <dbReference type="Proteomes" id="UP000234456"/>
    </source>
</evidence>
<accession>A0A2N4TXY8</accession>
<comment type="caution">
    <text evidence="2">The sequence shown here is derived from an EMBL/GenBank/DDBJ whole genome shotgun (WGS) entry which is preliminary data.</text>
</comment>
<reference evidence="2 3" key="1">
    <citation type="submission" date="2017-12" db="EMBL/GenBank/DDBJ databases">
        <title>Draft genome sequence of Ralstonia pickettii 52.</title>
        <authorList>
            <person name="Zheng B."/>
        </authorList>
    </citation>
    <scope>NUCLEOTIDE SEQUENCE [LARGE SCALE GENOMIC DNA]</scope>
    <source>
        <strain evidence="2 3">52</strain>
    </source>
</reference>
<feature type="domain" description="Putative phage tail fibre C-terminal" evidence="1">
    <location>
        <begin position="50"/>
        <end position="107"/>
    </location>
</feature>
<dbReference type="EMBL" id="PKQE01000001">
    <property type="protein sequence ID" value="PLC44582.1"/>
    <property type="molecule type" value="Genomic_DNA"/>
</dbReference>
<sequence length="120" mass="12738">MNTTGAIEQLQAGDALDVLKEFTVPYANAVNIDWSQGDIAVLTLTGDCTISMQGTRKKCLLRLVQDATGGHAVAFDSTVRFGSDIPSITLSTAGNKVDYIGLVYNGAAGKFDLIAYTRGY</sequence>
<dbReference type="Pfam" id="PF26209">
    <property type="entry name" value="Phage_phiTE_241_C"/>
    <property type="match status" value="1"/>
</dbReference>
<gene>
    <name evidence="2" type="ORF">C0Q88_07840</name>
</gene>
<proteinExistence type="predicted"/>
<dbReference type="Proteomes" id="UP000234456">
    <property type="component" value="Unassembled WGS sequence"/>
</dbReference>